<accession>A0AAP5N5W7</accession>
<evidence type="ECO:0000313" key="1">
    <source>
        <dbReference type="EMBL" id="MDT2254069.1"/>
    </source>
</evidence>
<comment type="caution">
    <text evidence="1">The sequence shown here is derived from an EMBL/GenBank/DDBJ whole genome shotgun (WGS) entry which is preliminary data.</text>
</comment>
<reference evidence="1" key="2">
    <citation type="submission" date="2023-03" db="EMBL/GenBank/DDBJ databases">
        <authorList>
            <person name="Obshta O."/>
            <person name="Zabrodski M.W."/>
            <person name="Soomro T."/>
            <person name="Wilson G."/>
            <person name="Masood F."/>
            <person name="Thebeau J."/>
            <person name="Bezerra Da Silva M.C."/>
            <person name="Raza F."/>
            <person name="Biganski S."/>
            <person name="Jose M."/>
            <person name="Camilli M."/>
            <person name="Kozii I.V."/>
            <person name="Kozii R.V."/>
            <person name="Simko E."/>
            <person name="Wood S.C."/>
        </authorList>
    </citation>
    <scope>NUCLEOTIDE SEQUENCE</scope>
    <source>
        <strain evidence="1">PL001</strain>
    </source>
</reference>
<dbReference type="EMBL" id="JARQGV010000004">
    <property type="protein sequence ID" value="MDT2254069.1"/>
    <property type="molecule type" value="Genomic_DNA"/>
</dbReference>
<name>A0AAP5N5W7_9BACL</name>
<reference evidence="1" key="1">
    <citation type="journal article" date="2023" name="J. Vet. Diagn. Invest.">
        <title>Oxytetracycline-resistant Paenibacillus larvae identified in commercial beekeeping operations in Saskatchewan using pooled honey sampling.</title>
        <authorList>
            <person name="Obshta O."/>
            <person name="Zabrodski M.W."/>
            <person name="Soomro T."/>
            <person name="Wilson G."/>
            <person name="Masood F."/>
            <person name="Thebeau J."/>
            <person name="Silva M.C.B."/>
            <person name="Biganski S."/>
            <person name="Kozii I.V."/>
            <person name="Koziy R.V."/>
            <person name="Raza M.F."/>
            <person name="Jose M.S."/>
            <person name="Simko E."/>
            <person name="Wood S.C."/>
        </authorList>
    </citation>
    <scope>NUCLEOTIDE SEQUENCE</scope>
    <source>
        <strain evidence="1">PL001</strain>
    </source>
</reference>
<organism evidence="1 2">
    <name type="scientific">Paenibacillus larvae</name>
    <dbReference type="NCBI Taxonomy" id="1464"/>
    <lineage>
        <taxon>Bacteria</taxon>
        <taxon>Bacillati</taxon>
        <taxon>Bacillota</taxon>
        <taxon>Bacilli</taxon>
        <taxon>Bacillales</taxon>
        <taxon>Paenibacillaceae</taxon>
        <taxon>Paenibacillus</taxon>
    </lineage>
</organism>
<evidence type="ECO:0000313" key="2">
    <source>
        <dbReference type="Proteomes" id="UP001259239"/>
    </source>
</evidence>
<proteinExistence type="predicted"/>
<dbReference type="Proteomes" id="UP001259239">
    <property type="component" value="Unassembled WGS sequence"/>
</dbReference>
<dbReference type="RefSeq" id="WP_152532805.1">
    <property type="nucleotide sequence ID" value="NZ_CP121102.1"/>
</dbReference>
<sequence length="95" mass="11462">MSKRWEKEVKKESCPNSVKKFLEPSIQTRIYQLNEEYEQNSVSVLKFEKSFKELMKYIPENEVKNYLYLEDLFHSKSELIEFAYRAAVDDILMIL</sequence>
<protein>
    <submittedName>
        <fullName evidence="1">Uncharacterized protein</fullName>
    </submittedName>
</protein>
<gene>
    <name evidence="1" type="ORF">P7H09_23355</name>
</gene>
<dbReference type="AlphaFoldDB" id="A0AAP5N5W7"/>